<evidence type="ECO:0000256" key="3">
    <source>
        <dbReference type="SAM" id="MobiDB-lite"/>
    </source>
</evidence>
<keyword evidence="2" id="KW-0732">Signal</keyword>
<dbReference type="PANTHER" id="PTHR11575">
    <property type="entry name" value="5'-NUCLEOTIDASE-RELATED"/>
    <property type="match status" value="1"/>
</dbReference>
<sequence>MGKPPAAIIIARSHPYTHCLNRHGARLDAADKNWHLTSPTPYDPPLSYGGWLQSRALGARIVDLLQSLDDEIDVSKQNDAARKQFLDGVKPPPRKRRVIIHTSPFLRCLQTAIAVSSGICQNSPEPDDYHRPYGSLAGQIHHATPGSLKNLTLDTPPSSSPRSSMDNTRCLLRVDAFLGEWLSPDYFEQIVPPPSSDRLIAAAKIELLRREQHFVPVADTTSRPSVGFFPGGWGSVSTPASPAPDLNAPNEVESTSTTQSVPGHRTRAGSCDALGAGDAPRSKRLLNKINTNLSPIPDSAYVPPTPSYAISPSNPIPAGYVTHARDACVNVDYQWDSMRGDQNWGNGGEYGEEWSSMHARFRNGMERMVSWYDEHDFTGSTRQSQRHSQMLNGTGDINHIDDADDEIETILVVITHGAGCNALIGAISGEPALVDIGTASLTLAVRYPDLHESTGTASTVSVGSLGSEQSFEEPSNLQSYRLKKVASTEHLRTGVSNPGVSSPVNLASPGIPTYRQRAAPRKSMSQGMFIIGPSSTSGMGSQSTRMSAVANDGFSVIHTSGRTGPPDLRLIHYNDVYHVEPGSAEPVGGVPRFQSVVNYYRSDPAFAGQPGVLTFFSGDAYNPSLESSVTKGKHMVPFLNKIGTDVACVGNHDLDFGVTQFRHLRTQCQFPWLLANVIDPALGEDVPIADCEKTVMLTASNGLKVGVIGLGEREWLGTINALPPDLIYKSASKTALELAPRLREQGADIVVAVTHQREPNDYKLAENLTPGLVDIILGGHDHFYAHAVVNGVHILRSGTDFKQLSYLEAWRRADGAGWDFDIVRRDLVRSIPEDPSARAMVGRLTSSLKAKLEKPIGYTTRPLDGRFSTVRQRESNLGNFACDLMRFYYGADCAMMAGGTIRGDQIYQPGVLKVKDILNCFPFEDPVVLLRIKGQALCDALENGVSQLPALEGRFPQVSNISFSYNPSSPPGSRINWAKIGGQPIDFGQSYLLATRGYMGRGKDGFASLLVQSEGGEVEEVVDEESGILISTLLRQYFLSLKVLGKWQRWSQSLTRHWGTVHKNLHRDEWLKAPSSQTSPSSEKVPYHVQRPTLNRTKQKYYYGRYSPSDSSESERSDQASLDSDSDTDPEVLTSPQPITNYVTHPAKSATEEERRLRLARKVTRLWMRKAGLQPSPINDSEELGGFTPNWTPGISPRLEGRIVIEGV</sequence>
<organism evidence="6 7">
    <name type="scientific">Aspergillus violaceofuscus (strain CBS 115571)</name>
    <dbReference type="NCBI Taxonomy" id="1450538"/>
    <lineage>
        <taxon>Eukaryota</taxon>
        <taxon>Fungi</taxon>
        <taxon>Dikarya</taxon>
        <taxon>Ascomycota</taxon>
        <taxon>Pezizomycotina</taxon>
        <taxon>Eurotiomycetes</taxon>
        <taxon>Eurotiomycetidae</taxon>
        <taxon>Eurotiales</taxon>
        <taxon>Aspergillaceae</taxon>
        <taxon>Aspergillus</taxon>
    </lineage>
</organism>
<dbReference type="Gene3D" id="3.40.50.1240">
    <property type="entry name" value="Phosphoglycerate mutase-like"/>
    <property type="match status" value="2"/>
</dbReference>
<dbReference type="SUPFAM" id="SSF53254">
    <property type="entry name" value="Phosphoglycerate mutase-like"/>
    <property type="match status" value="1"/>
</dbReference>
<evidence type="ECO:0000256" key="1">
    <source>
        <dbReference type="ARBA" id="ARBA00006654"/>
    </source>
</evidence>
<feature type="domain" description="Calcineurin-like phosphoesterase" evidence="4">
    <location>
        <begin position="569"/>
        <end position="783"/>
    </location>
</feature>
<dbReference type="InterPro" id="IPR041821">
    <property type="entry name" value="CG11883_N"/>
</dbReference>
<feature type="region of interest" description="Disordered" evidence="3">
    <location>
        <begin position="239"/>
        <end position="279"/>
    </location>
</feature>
<evidence type="ECO:0000313" key="6">
    <source>
        <dbReference type="EMBL" id="PYI20038.1"/>
    </source>
</evidence>
<dbReference type="InterPro" id="IPR036907">
    <property type="entry name" value="5'-Nucleotdase_C_sf"/>
</dbReference>
<name>A0A2V5H722_ASPV1</name>
<dbReference type="PANTHER" id="PTHR11575:SF48">
    <property type="entry name" value="5'-NUCLEOTIDASE"/>
    <property type="match status" value="1"/>
</dbReference>
<dbReference type="OMA" id="SYGGWMQ"/>
<dbReference type="Gene3D" id="3.90.780.10">
    <property type="entry name" value="5'-Nucleotidase, C-terminal domain"/>
    <property type="match status" value="1"/>
</dbReference>
<dbReference type="InterPro" id="IPR006179">
    <property type="entry name" value="5_nucleotidase/apyrase"/>
</dbReference>
<feature type="region of interest" description="Disordered" evidence="3">
    <location>
        <begin position="1072"/>
        <end position="1091"/>
    </location>
</feature>
<dbReference type="EMBL" id="KZ825128">
    <property type="protein sequence ID" value="PYI20038.1"/>
    <property type="molecule type" value="Genomic_DNA"/>
</dbReference>
<dbReference type="InterPro" id="IPR004843">
    <property type="entry name" value="Calcineurin-like_PHP"/>
</dbReference>
<evidence type="ECO:0000256" key="2">
    <source>
        <dbReference type="ARBA" id="ARBA00022729"/>
    </source>
</evidence>
<feature type="region of interest" description="Disordered" evidence="3">
    <location>
        <begin position="1100"/>
        <end position="1151"/>
    </location>
</feature>
<proteinExistence type="inferred from homology"/>
<dbReference type="Gene3D" id="3.60.21.10">
    <property type="match status" value="1"/>
</dbReference>
<dbReference type="Proteomes" id="UP000249829">
    <property type="component" value="Unassembled WGS sequence"/>
</dbReference>
<dbReference type="CDD" id="cd07406">
    <property type="entry name" value="MPP_CG11883_N"/>
    <property type="match status" value="1"/>
</dbReference>
<feature type="compositionally biased region" description="Polar residues" evidence="3">
    <location>
        <begin position="252"/>
        <end position="261"/>
    </location>
</feature>
<keyword evidence="7" id="KW-1185">Reference proteome</keyword>
<dbReference type="AlphaFoldDB" id="A0A2V5H722"/>
<protein>
    <submittedName>
        <fullName evidence="6">Uncharacterized protein</fullName>
    </submittedName>
</protein>
<dbReference type="InterPro" id="IPR008334">
    <property type="entry name" value="5'-Nucleotdase_C"/>
</dbReference>
<feature type="domain" description="5'-Nucleotidase C-terminal" evidence="5">
    <location>
        <begin position="856"/>
        <end position="1007"/>
    </location>
</feature>
<dbReference type="PRINTS" id="PR01607">
    <property type="entry name" value="APYRASEFAMLY"/>
</dbReference>
<evidence type="ECO:0000259" key="5">
    <source>
        <dbReference type="Pfam" id="PF02872"/>
    </source>
</evidence>
<dbReference type="STRING" id="1450538.A0A2V5H722"/>
<dbReference type="SUPFAM" id="SSF55816">
    <property type="entry name" value="5'-nucleotidase (syn. UDP-sugar hydrolase), C-terminal domain"/>
    <property type="match status" value="1"/>
</dbReference>
<reference evidence="6 7" key="1">
    <citation type="submission" date="2018-02" db="EMBL/GenBank/DDBJ databases">
        <title>The genomes of Aspergillus section Nigri reveals drivers in fungal speciation.</title>
        <authorList>
            <consortium name="DOE Joint Genome Institute"/>
            <person name="Vesth T.C."/>
            <person name="Nybo J."/>
            <person name="Theobald S."/>
            <person name="Brandl J."/>
            <person name="Frisvad J.C."/>
            <person name="Nielsen K.F."/>
            <person name="Lyhne E.K."/>
            <person name="Kogle M.E."/>
            <person name="Kuo A."/>
            <person name="Riley R."/>
            <person name="Clum A."/>
            <person name="Nolan M."/>
            <person name="Lipzen A."/>
            <person name="Salamov A."/>
            <person name="Henrissat B."/>
            <person name="Wiebenga A."/>
            <person name="De vries R.P."/>
            <person name="Grigoriev I.V."/>
            <person name="Mortensen U.H."/>
            <person name="Andersen M.R."/>
            <person name="Baker S.E."/>
        </authorList>
    </citation>
    <scope>NUCLEOTIDE SEQUENCE [LARGE SCALE GENOMIC DNA]</scope>
    <source>
        <strain evidence="6 7">CBS 115571</strain>
    </source>
</reference>
<evidence type="ECO:0000313" key="7">
    <source>
        <dbReference type="Proteomes" id="UP000249829"/>
    </source>
</evidence>
<accession>A0A2V5H722</accession>
<dbReference type="InterPro" id="IPR029033">
    <property type="entry name" value="His_PPase_superfam"/>
</dbReference>
<feature type="compositionally biased region" description="Polar residues" evidence="3">
    <location>
        <begin position="1134"/>
        <end position="1143"/>
    </location>
</feature>
<dbReference type="InterPro" id="IPR029052">
    <property type="entry name" value="Metallo-depent_PP-like"/>
</dbReference>
<dbReference type="GO" id="GO:0009166">
    <property type="term" value="P:nucleotide catabolic process"/>
    <property type="evidence" value="ECO:0007669"/>
    <property type="project" value="InterPro"/>
</dbReference>
<dbReference type="Pfam" id="PF00149">
    <property type="entry name" value="Metallophos"/>
    <property type="match status" value="1"/>
</dbReference>
<dbReference type="SUPFAM" id="SSF56300">
    <property type="entry name" value="Metallo-dependent phosphatases"/>
    <property type="match status" value="1"/>
</dbReference>
<dbReference type="GO" id="GO:0016787">
    <property type="term" value="F:hydrolase activity"/>
    <property type="evidence" value="ECO:0007669"/>
    <property type="project" value="InterPro"/>
</dbReference>
<evidence type="ECO:0000259" key="4">
    <source>
        <dbReference type="Pfam" id="PF00149"/>
    </source>
</evidence>
<comment type="similarity">
    <text evidence="1">Belongs to the 5'-nucleotidase family.</text>
</comment>
<gene>
    <name evidence="6" type="ORF">BO99DRAFT_481379</name>
</gene>
<dbReference type="Pfam" id="PF02872">
    <property type="entry name" value="5_nucleotid_C"/>
    <property type="match status" value="1"/>
</dbReference>